<sequence>MMIGIIHNRKFSVTTYQLILDGIRLVIFLIKSQAIPKILYDRVKIYTLHKTVILVQYCSNLVSVKSRVNYYWCLFA</sequence>
<dbReference type="Proteomes" id="UP000031623">
    <property type="component" value="Chromosome"/>
</dbReference>
<name>A0A090ABP7_9GAMM</name>
<dbReference type="AlphaFoldDB" id="A0A090ABP7"/>
<dbReference type="KEGG" id="tig:THII_0771"/>
<accession>A0A090ABP7</accession>
<keyword evidence="2" id="KW-1185">Reference proteome</keyword>
<reference evidence="1 2" key="1">
    <citation type="journal article" date="2014" name="ISME J.">
        <title>Ecophysiology of Thioploca ingrica as revealed by the complete genome sequence supplemented with proteomic evidence.</title>
        <authorList>
            <person name="Kojima H."/>
            <person name="Ogura Y."/>
            <person name="Yamamoto N."/>
            <person name="Togashi T."/>
            <person name="Mori H."/>
            <person name="Watanabe T."/>
            <person name="Nemoto F."/>
            <person name="Kurokawa K."/>
            <person name="Hayashi T."/>
            <person name="Fukui M."/>
        </authorList>
    </citation>
    <scope>NUCLEOTIDE SEQUENCE [LARGE SCALE GENOMIC DNA]</scope>
</reference>
<protein>
    <submittedName>
        <fullName evidence="1">Uncharacterized protein</fullName>
    </submittedName>
</protein>
<proteinExistence type="predicted"/>
<gene>
    <name evidence="1" type="ORF">THII_0771</name>
</gene>
<evidence type="ECO:0000313" key="2">
    <source>
        <dbReference type="Proteomes" id="UP000031623"/>
    </source>
</evidence>
<dbReference type="EMBL" id="AP014633">
    <property type="protein sequence ID" value="BAP55068.1"/>
    <property type="molecule type" value="Genomic_DNA"/>
</dbReference>
<evidence type="ECO:0000313" key="1">
    <source>
        <dbReference type="EMBL" id="BAP55068.1"/>
    </source>
</evidence>
<dbReference type="HOGENOM" id="CLU_2653352_0_0_6"/>
<dbReference type="STRING" id="40754.THII_0771"/>
<organism evidence="1 2">
    <name type="scientific">Thioploca ingrica</name>
    <dbReference type="NCBI Taxonomy" id="40754"/>
    <lineage>
        <taxon>Bacteria</taxon>
        <taxon>Pseudomonadati</taxon>
        <taxon>Pseudomonadota</taxon>
        <taxon>Gammaproteobacteria</taxon>
        <taxon>Thiotrichales</taxon>
        <taxon>Thiotrichaceae</taxon>
        <taxon>Thioploca</taxon>
    </lineage>
</organism>